<evidence type="ECO:0000259" key="6">
    <source>
        <dbReference type="PROSITE" id="PS50048"/>
    </source>
</evidence>
<keyword evidence="4" id="KW-0539">Nucleus</keyword>
<dbReference type="Pfam" id="PF00172">
    <property type="entry name" value="Zn_clus"/>
    <property type="match status" value="1"/>
</dbReference>
<keyword evidence="2" id="KW-0238">DNA-binding</keyword>
<dbReference type="Pfam" id="PF11951">
    <property type="entry name" value="Fungal_trans_2"/>
    <property type="match status" value="1"/>
</dbReference>
<sequence>MVYRGKPSKACSECRIKRRKCDLSRPACRQCVRAGSTCDGYRDANYLTIRDQTAETVGKIPLFSENNALHISFDGNQGGSAGPRPSQPAQVYHSKERRRHGPWLRIEIPLEDQALHFFFHHYAVHGSSQTYSHPDCRSIIYARATGSGYLASLITAVGLASLAYVESAPTLTQAASRTFSRALCDIRAALEDPTEAASDQMLVAVMLLALHETVASDFDDDSNPWDRHVDGALALIQLRGAAQLCNRISRCIFLNLTTEILINCLQRGVRVPILLINLMADARKYETAQEEPATRLADMIVSVCAIIASGKENIMREEDLSSYISALLSIDTDLECWTQILPAEYEYTTLTDSDDLRATKAYIGRYDTYTSVEIAHTWNLQRCARITLRQALLETLSKHPHRPSSQPTLPFLPPSISYTRLLHSSDTVIEENTRDICYSVPYIVHGCNKARKSSDLRAARILHLLWPLYIAGMARTADDTLRFWVALKLKMIGEVTGIQEAKRMALSVRRQCLSLETL</sequence>
<feature type="region of interest" description="Disordered" evidence="5">
    <location>
        <begin position="74"/>
        <end position="96"/>
    </location>
</feature>
<evidence type="ECO:0000256" key="4">
    <source>
        <dbReference type="ARBA" id="ARBA00023242"/>
    </source>
</evidence>
<evidence type="ECO:0000313" key="7">
    <source>
        <dbReference type="EMBL" id="CEL09594.1"/>
    </source>
</evidence>
<keyword evidence="3" id="KW-0804">Transcription</keyword>
<dbReference type="EMBL" id="CDMC01000014">
    <property type="protein sequence ID" value="CEL09594.1"/>
    <property type="molecule type" value="Genomic_DNA"/>
</dbReference>
<dbReference type="GO" id="GO:0003677">
    <property type="term" value="F:DNA binding"/>
    <property type="evidence" value="ECO:0007669"/>
    <property type="project" value="UniProtKB-KW"/>
</dbReference>
<dbReference type="InterPro" id="IPR036864">
    <property type="entry name" value="Zn2-C6_fun-type_DNA-bd_sf"/>
</dbReference>
<keyword evidence="8" id="KW-1185">Reference proteome</keyword>
<evidence type="ECO:0000313" key="8">
    <source>
        <dbReference type="Proteomes" id="UP000054771"/>
    </source>
</evidence>
<protein>
    <recommendedName>
        <fullName evidence="6">Zn(2)-C6 fungal-type domain-containing protein</fullName>
    </recommendedName>
</protein>
<keyword evidence="1" id="KW-0805">Transcription regulation</keyword>
<dbReference type="SUPFAM" id="SSF57701">
    <property type="entry name" value="Zn2/Cys6 DNA-binding domain"/>
    <property type="match status" value="1"/>
</dbReference>
<organism evidence="7 8">
    <name type="scientific">Aspergillus calidoustus</name>
    <dbReference type="NCBI Taxonomy" id="454130"/>
    <lineage>
        <taxon>Eukaryota</taxon>
        <taxon>Fungi</taxon>
        <taxon>Dikarya</taxon>
        <taxon>Ascomycota</taxon>
        <taxon>Pezizomycotina</taxon>
        <taxon>Eurotiomycetes</taxon>
        <taxon>Eurotiomycetidae</taxon>
        <taxon>Eurotiales</taxon>
        <taxon>Aspergillaceae</taxon>
        <taxon>Aspergillus</taxon>
        <taxon>Aspergillus subgen. Nidulantes</taxon>
    </lineage>
</organism>
<evidence type="ECO:0000256" key="2">
    <source>
        <dbReference type="ARBA" id="ARBA00023125"/>
    </source>
</evidence>
<dbReference type="PROSITE" id="PS50048">
    <property type="entry name" value="ZN2_CY6_FUNGAL_2"/>
    <property type="match status" value="1"/>
</dbReference>
<dbReference type="CDD" id="cd00067">
    <property type="entry name" value="GAL4"/>
    <property type="match status" value="1"/>
</dbReference>
<accession>A0A0U5CGD3</accession>
<evidence type="ECO:0000256" key="1">
    <source>
        <dbReference type="ARBA" id="ARBA00023015"/>
    </source>
</evidence>
<dbReference type="InterPro" id="IPR001138">
    <property type="entry name" value="Zn2Cys6_DnaBD"/>
</dbReference>
<dbReference type="SMART" id="SM00066">
    <property type="entry name" value="GAL4"/>
    <property type="match status" value="1"/>
</dbReference>
<dbReference type="STRING" id="454130.A0A0U5CGD3"/>
<feature type="domain" description="Zn(2)-C6 fungal-type" evidence="6">
    <location>
        <begin position="10"/>
        <end position="38"/>
    </location>
</feature>
<dbReference type="Proteomes" id="UP000054771">
    <property type="component" value="Unassembled WGS sequence"/>
</dbReference>
<dbReference type="AlphaFoldDB" id="A0A0U5CGD3"/>
<proteinExistence type="predicted"/>
<dbReference type="PANTHER" id="PTHR38791">
    <property type="entry name" value="ZN(II)2CYS6 TRANSCRIPTION FACTOR (EUROFUNG)-RELATED-RELATED"/>
    <property type="match status" value="1"/>
</dbReference>
<dbReference type="InterPro" id="IPR021858">
    <property type="entry name" value="Fun_TF"/>
</dbReference>
<dbReference type="OrthoDB" id="5429770at2759"/>
<dbReference type="OMA" id="EDQALHF"/>
<evidence type="ECO:0000256" key="5">
    <source>
        <dbReference type="SAM" id="MobiDB-lite"/>
    </source>
</evidence>
<dbReference type="PROSITE" id="PS00463">
    <property type="entry name" value="ZN2_CY6_FUNGAL_1"/>
    <property type="match status" value="1"/>
</dbReference>
<name>A0A0U5CGD3_ASPCI</name>
<reference evidence="8" key="1">
    <citation type="journal article" date="2016" name="Genome Announc.">
        <title>Draft genome sequences of fungus Aspergillus calidoustus.</title>
        <authorList>
            <person name="Horn F."/>
            <person name="Linde J."/>
            <person name="Mattern D.J."/>
            <person name="Walther G."/>
            <person name="Guthke R."/>
            <person name="Scherlach K."/>
            <person name="Martin K."/>
            <person name="Brakhage A.A."/>
            <person name="Petzke L."/>
            <person name="Valiante V."/>
        </authorList>
    </citation>
    <scope>NUCLEOTIDE SEQUENCE [LARGE SCALE GENOMIC DNA]</scope>
    <source>
        <strain evidence="8">SF006504</strain>
    </source>
</reference>
<dbReference type="GO" id="GO:0000981">
    <property type="term" value="F:DNA-binding transcription factor activity, RNA polymerase II-specific"/>
    <property type="evidence" value="ECO:0007669"/>
    <property type="project" value="InterPro"/>
</dbReference>
<dbReference type="GO" id="GO:0008270">
    <property type="term" value="F:zinc ion binding"/>
    <property type="evidence" value="ECO:0007669"/>
    <property type="project" value="InterPro"/>
</dbReference>
<dbReference type="Gene3D" id="4.10.240.10">
    <property type="entry name" value="Zn(2)-C6 fungal-type DNA-binding domain"/>
    <property type="match status" value="1"/>
</dbReference>
<evidence type="ECO:0000256" key="3">
    <source>
        <dbReference type="ARBA" id="ARBA00023163"/>
    </source>
</evidence>
<gene>
    <name evidence="7" type="ORF">ASPCAL12729</name>
</gene>
<dbReference type="InterPro" id="IPR053175">
    <property type="entry name" value="DHMBA_Reg_Transcription_Factor"/>
</dbReference>